<name>A0ABV7XKJ2_9GAMM</name>
<keyword evidence="1" id="KW-0472">Membrane</keyword>
<dbReference type="EMBL" id="JBHRYA010000007">
    <property type="protein sequence ID" value="MFC3716030.1"/>
    <property type="molecule type" value="Genomic_DNA"/>
</dbReference>
<feature type="transmembrane region" description="Helical" evidence="1">
    <location>
        <begin position="151"/>
        <end position="177"/>
    </location>
</feature>
<feature type="domain" description="Protein-glutamine gamma-glutamyltransferase-like C-terminal" evidence="2">
    <location>
        <begin position="444"/>
        <end position="511"/>
    </location>
</feature>
<comment type="caution">
    <text evidence="3">The sequence shown here is derived from an EMBL/GenBank/DDBJ whole genome shotgun (WGS) entry which is preliminary data.</text>
</comment>
<gene>
    <name evidence="3" type="ORF">ACFONC_07695</name>
</gene>
<sequence length="522" mass="58652">MKLESLRVELRPRSPWEAVELGTALVRRNAAAIWIPWLLLVVPVFVAINLAALAVDRIWIAWLAMWWLKPLFDRIPLFVLSRAVFGEAPTKRQTLAAQRGWGWRAMRGHLLWRRISLVRALSLPVDLLEGADAARLRERRRVLGDAVRGQGMLLTVTCLLFVVALSLSMLSLVMLFVPWEFLSESMRATWSLLTVQPPPWAQFALHAVVWIATSVIEPFYVGAGFGLYLNRRTRIEAWDVEIALRRMRTRLTTTATALLLAIGMVSLLPLPSQAAAARVQAAQDEGGRKLRSQPSPAAYEGADVVGVDEVFGEAWVDDADFAEAVEQAYRDPLLRPKRTESHWRKRDQEKRQPPKALPFPWLAKAIAFVGEFGLWLLLGGLLVLLAATAKRWLPWLRAGLADRSEPAPVDVADAALPDVLPEDIAAAARRLWREGRPRRALALLYRASVEAMARRADVTLVPGATESECLRASRRMPDPADRDAFARIVRVWQYAAYARRLPDEAEFDAMLGTLAQRFGWAR</sequence>
<keyword evidence="1" id="KW-1133">Transmembrane helix</keyword>
<feature type="transmembrane region" description="Helical" evidence="1">
    <location>
        <begin position="207"/>
        <end position="230"/>
    </location>
</feature>
<proteinExistence type="predicted"/>
<protein>
    <submittedName>
        <fullName evidence="3">DUF4129 domain-containing protein</fullName>
    </submittedName>
</protein>
<evidence type="ECO:0000313" key="4">
    <source>
        <dbReference type="Proteomes" id="UP001595705"/>
    </source>
</evidence>
<evidence type="ECO:0000313" key="3">
    <source>
        <dbReference type="EMBL" id="MFC3716030.1"/>
    </source>
</evidence>
<dbReference type="InterPro" id="IPR025403">
    <property type="entry name" value="TgpA-like_C"/>
</dbReference>
<dbReference type="Pfam" id="PF13559">
    <property type="entry name" value="DUF4129"/>
    <property type="match status" value="1"/>
</dbReference>
<accession>A0ABV7XKJ2</accession>
<organism evidence="3 4">
    <name type="scientific">Luteimonas soli</name>
    <dbReference type="NCBI Taxonomy" id="1648966"/>
    <lineage>
        <taxon>Bacteria</taxon>
        <taxon>Pseudomonadati</taxon>
        <taxon>Pseudomonadota</taxon>
        <taxon>Gammaproteobacteria</taxon>
        <taxon>Lysobacterales</taxon>
        <taxon>Lysobacteraceae</taxon>
        <taxon>Luteimonas</taxon>
    </lineage>
</organism>
<keyword evidence="1" id="KW-0812">Transmembrane</keyword>
<evidence type="ECO:0000259" key="2">
    <source>
        <dbReference type="Pfam" id="PF13559"/>
    </source>
</evidence>
<keyword evidence="4" id="KW-1185">Reference proteome</keyword>
<dbReference type="Proteomes" id="UP001595705">
    <property type="component" value="Unassembled WGS sequence"/>
</dbReference>
<dbReference type="RefSeq" id="WP_386743153.1">
    <property type="nucleotide sequence ID" value="NZ_JBHRYA010000007.1"/>
</dbReference>
<evidence type="ECO:0000256" key="1">
    <source>
        <dbReference type="SAM" id="Phobius"/>
    </source>
</evidence>
<feature type="transmembrane region" description="Helical" evidence="1">
    <location>
        <begin position="251"/>
        <end position="270"/>
    </location>
</feature>
<feature type="transmembrane region" description="Helical" evidence="1">
    <location>
        <begin position="34"/>
        <end position="55"/>
    </location>
</feature>
<reference evidence="4" key="1">
    <citation type="journal article" date="2019" name="Int. J. Syst. Evol. Microbiol.">
        <title>The Global Catalogue of Microorganisms (GCM) 10K type strain sequencing project: providing services to taxonomists for standard genome sequencing and annotation.</title>
        <authorList>
            <consortium name="The Broad Institute Genomics Platform"/>
            <consortium name="The Broad Institute Genome Sequencing Center for Infectious Disease"/>
            <person name="Wu L."/>
            <person name="Ma J."/>
        </authorList>
    </citation>
    <scope>NUCLEOTIDE SEQUENCE [LARGE SCALE GENOMIC DNA]</scope>
    <source>
        <strain evidence="4">KCTC 42441</strain>
    </source>
</reference>
<feature type="transmembrane region" description="Helical" evidence="1">
    <location>
        <begin position="361"/>
        <end position="387"/>
    </location>
</feature>